<evidence type="ECO:0000313" key="3">
    <source>
        <dbReference type="RefSeq" id="XP_016926963.2"/>
    </source>
</evidence>
<accession>A0AB39Z1T7</accession>
<dbReference type="RefSeq" id="XP_016926963.2">
    <property type="nucleotide sequence ID" value="XM_017071474.4"/>
</dbReference>
<sequence>MVNYLGNGLVTYGLFLSLPVRMLLYAVFLYLANVAAMLQLIQELLMLSLQLQLVAIRYMYHPRLFVGTPFRENLLDTLQFLMNGWSLLLHMLAQSLSFPCAVLGRLSRVFRFCARSRTWATMLQAN</sequence>
<evidence type="ECO:0000313" key="2">
    <source>
        <dbReference type="Proteomes" id="UP001652628"/>
    </source>
</evidence>
<organism evidence="2 3">
    <name type="scientific">Drosophila suzukii</name>
    <name type="common">Spotted-wing drosophila fruit fly</name>
    <dbReference type="NCBI Taxonomy" id="28584"/>
    <lineage>
        <taxon>Eukaryota</taxon>
        <taxon>Metazoa</taxon>
        <taxon>Ecdysozoa</taxon>
        <taxon>Arthropoda</taxon>
        <taxon>Hexapoda</taxon>
        <taxon>Insecta</taxon>
        <taxon>Pterygota</taxon>
        <taxon>Neoptera</taxon>
        <taxon>Endopterygota</taxon>
        <taxon>Diptera</taxon>
        <taxon>Brachycera</taxon>
        <taxon>Muscomorpha</taxon>
        <taxon>Ephydroidea</taxon>
        <taxon>Drosophilidae</taxon>
        <taxon>Drosophila</taxon>
        <taxon>Sophophora</taxon>
    </lineage>
</organism>
<feature type="transmembrane region" description="Helical" evidence="1">
    <location>
        <begin position="12"/>
        <end position="32"/>
    </location>
</feature>
<reference evidence="3" key="1">
    <citation type="submission" date="2025-08" db="UniProtKB">
        <authorList>
            <consortium name="RefSeq"/>
        </authorList>
    </citation>
    <scope>IDENTIFICATION</scope>
</reference>
<keyword evidence="1" id="KW-1133">Transmembrane helix</keyword>
<evidence type="ECO:0000256" key="1">
    <source>
        <dbReference type="SAM" id="Phobius"/>
    </source>
</evidence>
<dbReference type="Proteomes" id="UP001652628">
    <property type="component" value="Chromosome 3"/>
</dbReference>
<keyword evidence="1" id="KW-0472">Membrane</keyword>
<protein>
    <submittedName>
        <fullName evidence="3">Uncharacterized protein</fullName>
    </submittedName>
</protein>
<name>A0AB39Z1T7_DROSZ</name>
<dbReference type="GeneID" id="108007723"/>
<keyword evidence="1" id="KW-0812">Transmembrane</keyword>
<proteinExistence type="predicted"/>
<gene>
    <name evidence="3" type="primary">LOC108007723</name>
</gene>
<dbReference type="AlphaFoldDB" id="A0AB39Z1T7"/>
<keyword evidence="2" id="KW-1185">Reference proteome</keyword>